<evidence type="ECO:0000256" key="6">
    <source>
        <dbReference type="ARBA" id="ARBA00022840"/>
    </source>
</evidence>
<feature type="coiled-coil region" evidence="9">
    <location>
        <begin position="20"/>
        <end position="47"/>
    </location>
</feature>
<evidence type="ECO:0000256" key="9">
    <source>
        <dbReference type="SAM" id="Coils"/>
    </source>
</evidence>
<accession>A0A0V0QY02</accession>
<protein>
    <submittedName>
        <fullName evidence="11">Protein kinase-like domain</fullName>
    </submittedName>
</protein>
<dbReference type="PANTHER" id="PTHR24345">
    <property type="entry name" value="SERINE/THREONINE-PROTEIN KINASE PLK"/>
    <property type="match status" value="1"/>
</dbReference>
<evidence type="ECO:0000256" key="2">
    <source>
        <dbReference type="ARBA" id="ARBA00022527"/>
    </source>
</evidence>
<evidence type="ECO:0000313" key="11">
    <source>
        <dbReference type="EMBL" id="KRX06757.1"/>
    </source>
</evidence>
<dbReference type="InterPro" id="IPR017441">
    <property type="entry name" value="Protein_kinase_ATP_BS"/>
</dbReference>
<dbReference type="PROSITE" id="PS50011">
    <property type="entry name" value="PROTEIN_KINASE_DOM"/>
    <property type="match status" value="1"/>
</dbReference>
<keyword evidence="2 8" id="KW-0723">Serine/threonine-protein kinase</keyword>
<name>A0A0V0QY02_PSEPJ</name>
<sequence>MSTQVIFLQPARPSMEMEDLELKQQNIEELYYNQQKLQQENDQKNQQKLAFNIGKKIGSGKTSEVFECEINNQIYALKNYKTQEKECYLKFMRNEVNALQELAHQNIVEFFFQASENRLVLENCKNGEVFDYIAAASDKFPQELSRFYAMQLCHAVAYIHQKGFAHLDIKLENCLFDDEFNLKLADFGFATKNAVNYKHQKYIGTHRYMAPELEYSIPYDIEKADIFALGCVIFILELGFQPIYQKAVDDDKYYQFFAYGQQKKFWNWLQKQFAKQINPYFIDLINKMLQRDPSKRINMEQVLNHPYFTGPIYDREQRVRFMSSVRQLVLQQAQQ</sequence>
<evidence type="ECO:0000256" key="4">
    <source>
        <dbReference type="ARBA" id="ARBA00022741"/>
    </source>
</evidence>
<proteinExistence type="inferred from homology"/>
<dbReference type="PROSITE" id="PS00107">
    <property type="entry name" value="PROTEIN_KINASE_ATP"/>
    <property type="match status" value="1"/>
</dbReference>
<dbReference type="AlphaFoldDB" id="A0A0V0QY02"/>
<dbReference type="Pfam" id="PF00069">
    <property type="entry name" value="Pkinase"/>
    <property type="match status" value="1"/>
</dbReference>
<organism evidence="11 12">
    <name type="scientific">Pseudocohnilembus persalinus</name>
    <name type="common">Ciliate</name>
    <dbReference type="NCBI Taxonomy" id="266149"/>
    <lineage>
        <taxon>Eukaryota</taxon>
        <taxon>Sar</taxon>
        <taxon>Alveolata</taxon>
        <taxon>Ciliophora</taxon>
        <taxon>Intramacronucleata</taxon>
        <taxon>Oligohymenophorea</taxon>
        <taxon>Scuticociliatia</taxon>
        <taxon>Philasterida</taxon>
        <taxon>Pseudocohnilembidae</taxon>
        <taxon>Pseudocohnilembus</taxon>
    </lineage>
</organism>
<evidence type="ECO:0000256" key="5">
    <source>
        <dbReference type="ARBA" id="ARBA00022777"/>
    </source>
</evidence>
<keyword evidence="4 7" id="KW-0547">Nucleotide-binding</keyword>
<comment type="similarity">
    <text evidence="8">Belongs to the protein kinase superfamily.</text>
</comment>
<dbReference type="PROSITE" id="PS00108">
    <property type="entry name" value="PROTEIN_KINASE_ST"/>
    <property type="match status" value="1"/>
</dbReference>
<evidence type="ECO:0000259" key="10">
    <source>
        <dbReference type="PROSITE" id="PS50011"/>
    </source>
</evidence>
<keyword evidence="3" id="KW-0808">Transferase</keyword>
<dbReference type="PIRSF" id="PIRSF000654">
    <property type="entry name" value="Integrin-linked_kinase"/>
    <property type="match status" value="1"/>
</dbReference>
<dbReference type="EMBL" id="LDAU01000092">
    <property type="protein sequence ID" value="KRX06757.1"/>
    <property type="molecule type" value="Genomic_DNA"/>
</dbReference>
<keyword evidence="12" id="KW-1185">Reference proteome</keyword>
<dbReference type="InterPro" id="IPR008271">
    <property type="entry name" value="Ser/Thr_kinase_AS"/>
</dbReference>
<dbReference type="SUPFAM" id="SSF56112">
    <property type="entry name" value="Protein kinase-like (PK-like)"/>
    <property type="match status" value="1"/>
</dbReference>
<comment type="subunit">
    <text evidence="1">Monomer.</text>
</comment>
<dbReference type="GO" id="GO:0005524">
    <property type="term" value="F:ATP binding"/>
    <property type="evidence" value="ECO:0007669"/>
    <property type="project" value="UniProtKB-UniRule"/>
</dbReference>
<dbReference type="PANTHER" id="PTHR24345:SF0">
    <property type="entry name" value="CELL CYCLE SERINE_THREONINE-PROTEIN KINASE CDC5_MSD2"/>
    <property type="match status" value="1"/>
</dbReference>
<evidence type="ECO:0000256" key="3">
    <source>
        <dbReference type="ARBA" id="ARBA00022679"/>
    </source>
</evidence>
<dbReference type="OMA" id="VINEYRF"/>
<dbReference type="SMART" id="SM00220">
    <property type="entry name" value="S_TKc"/>
    <property type="match status" value="1"/>
</dbReference>
<reference evidence="11 12" key="1">
    <citation type="journal article" date="2015" name="Sci. Rep.">
        <title>Genome of the facultative scuticociliatosis pathogen Pseudocohnilembus persalinus provides insight into its virulence through horizontal gene transfer.</title>
        <authorList>
            <person name="Xiong J."/>
            <person name="Wang G."/>
            <person name="Cheng J."/>
            <person name="Tian M."/>
            <person name="Pan X."/>
            <person name="Warren A."/>
            <person name="Jiang C."/>
            <person name="Yuan D."/>
            <person name="Miao W."/>
        </authorList>
    </citation>
    <scope>NUCLEOTIDE SEQUENCE [LARGE SCALE GENOMIC DNA]</scope>
    <source>
        <strain evidence="11">36N120E</strain>
    </source>
</reference>
<feature type="binding site" evidence="7">
    <location>
        <position position="78"/>
    </location>
    <ligand>
        <name>ATP</name>
        <dbReference type="ChEBI" id="CHEBI:30616"/>
    </ligand>
</feature>
<keyword evidence="9" id="KW-0175">Coiled coil</keyword>
<dbReference type="GO" id="GO:0005634">
    <property type="term" value="C:nucleus"/>
    <property type="evidence" value="ECO:0007669"/>
    <property type="project" value="TreeGrafter"/>
</dbReference>
<keyword evidence="5 11" id="KW-0418">Kinase</keyword>
<dbReference type="InterPro" id="IPR011009">
    <property type="entry name" value="Kinase-like_dom_sf"/>
</dbReference>
<gene>
    <name evidence="11" type="ORF">PPERSA_09159</name>
</gene>
<evidence type="ECO:0000313" key="12">
    <source>
        <dbReference type="Proteomes" id="UP000054937"/>
    </source>
</evidence>
<dbReference type="GO" id="GO:0004674">
    <property type="term" value="F:protein serine/threonine kinase activity"/>
    <property type="evidence" value="ECO:0007669"/>
    <property type="project" value="UniProtKB-KW"/>
</dbReference>
<evidence type="ECO:0000256" key="7">
    <source>
        <dbReference type="PROSITE-ProRule" id="PRU10141"/>
    </source>
</evidence>
<dbReference type="Proteomes" id="UP000054937">
    <property type="component" value="Unassembled WGS sequence"/>
</dbReference>
<dbReference type="OrthoDB" id="4062651at2759"/>
<evidence type="ECO:0000256" key="1">
    <source>
        <dbReference type="ARBA" id="ARBA00011245"/>
    </source>
</evidence>
<comment type="caution">
    <text evidence="11">The sequence shown here is derived from an EMBL/GenBank/DDBJ whole genome shotgun (WGS) entry which is preliminary data.</text>
</comment>
<dbReference type="FunFam" id="1.10.510.10:FF:000571">
    <property type="entry name" value="Maternal embryonic leucine zipper kinase"/>
    <property type="match status" value="1"/>
</dbReference>
<keyword evidence="6 7" id="KW-0067">ATP-binding</keyword>
<feature type="domain" description="Protein kinase" evidence="10">
    <location>
        <begin position="51"/>
        <end position="308"/>
    </location>
</feature>
<dbReference type="InParanoid" id="A0A0V0QY02"/>
<evidence type="ECO:0000256" key="8">
    <source>
        <dbReference type="RuleBase" id="RU000304"/>
    </source>
</evidence>
<dbReference type="InterPro" id="IPR000719">
    <property type="entry name" value="Prot_kinase_dom"/>
</dbReference>
<dbReference type="Gene3D" id="1.10.510.10">
    <property type="entry name" value="Transferase(Phosphotransferase) domain 1"/>
    <property type="match status" value="1"/>
</dbReference>